<dbReference type="GO" id="GO:0043596">
    <property type="term" value="C:nuclear replication fork"/>
    <property type="evidence" value="ECO:0007669"/>
    <property type="project" value="TreeGrafter"/>
</dbReference>
<dbReference type="SUPFAM" id="SSF50978">
    <property type="entry name" value="WD40 repeat-like"/>
    <property type="match status" value="1"/>
</dbReference>
<evidence type="ECO:0000256" key="1">
    <source>
        <dbReference type="ARBA" id="ARBA00004123"/>
    </source>
</evidence>
<keyword evidence="4" id="KW-0539">Nucleus</keyword>
<dbReference type="PANTHER" id="PTHR19932">
    <property type="entry name" value="WD REPEAT AND HMG-BOX DNA BINDING PROTEIN"/>
    <property type="match status" value="1"/>
</dbReference>
<dbReference type="InterPro" id="IPR048591">
    <property type="entry name" value="WDHD1/CFT4_hel"/>
</dbReference>
<comment type="caution">
    <text evidence="10">The sequence shown here is derived from an EMBL/GenBank/DDBJ whole genome shotgun (WGS) entry which is preliminary data.</text>
</comment>
<dbReference type="GO" id="GO:0006261">
    <property type="term" value="P:DNA-templated DNA replication"/>
    <property type="evidence" value="ECO:0007669"/>
    <property type="project" value="TreeGrafter"/>
</dbReference>
<dbReference type="GO" id="GO:0000278">
    <property type="term" value="P:mitotic cell cycle"/>
    <property type="evidence" value="ECO:0007669"/>
    <property type="project" value="TreeGrafter"/>
</dbReference>
<evidence type="ECO:0008006" key="12">
    <source>
        <dbReference type="Google" id="ProtNLM"/>
    </source>
</evidence>
<feature type="repeat" description="WD" evidence="5">
    <location>
        <begin position="7"/>
        <end position="48"/>
    </location>
</feature>
<dbReference type="SMART" id="SM00320">
    <property type="entry name" value="WD40"/>
    <property type="match status" value="5"/>
</dbReference>
<dbReference type="SUPFAM" id="SSF117289">
    <property type="entry name" value="Nucleoporin domain"/>
    <property type="match status" value="1"/>
</dbReference>
<feature type="repeat" description="WD" evidence="5">
    <location>
        <begin position="145"/>
        <end position="170"/>
    </location>
</feature>
<feature type="region of interest" description="Disordered" evidence="6">
    <location>
        <begin position="799"/>
        <end position="881"/>
    </location>
</feature>
<evidence type="ECO:0000256" key="3">
    <source>
        <dbReference type="ARBA" id="ARBA00022737"/>
    </source>
</evidence>
<dbReference type="Pfam" id="PF24817">
    <property type="entry name" value="WD40_WDHD1_1st"/>
    <property type="match status" value="1"/>
</dbReference>
<dbReference type="Proteomes" id="UP001168821">
    <property type="component" value="Unassembled WGS sequence"/>
</dbReference>
<comment type="subcellular location">
    <subcellularLocation>
        <location evidence="1">Nucleus</location>
    </subcellularLocation>
</comment>
<gene>
    <name evidence="10" type="ORF">Zmor_026596</name>
</gene>
<evidence type="ECO:0000256" key="6">
    <source>
        <dbReference type="SAM" id="MobiDB-lite"/>
    </source>
</evidence>
<evidence type="ECO:0000259" key="7">
    <source>
        <dbReference type="Pfam" id="PF12341"/>
    </source>
</evidence>
<keyword evidence="3" id="KW-0677">Repeat</keyword>
<dbReference type="PROSITE" id="PS50082">
    <property type="entry name" value="WD_REPEATS_2"/>
    <property type="match status" value="2"/>
</dbReference>
<evidence type="ECO:0000259" key="9">
    <source>
        <dbReference type="Pfam" id="PF24817"/>
    </source>
</evidence>
<dbReference type="GO" id="GO:0006281">
    <property type="term" value="P:DNA repair"/>
    <property type="evidence" value="ECO:0007669"/>
    <property type="project" value="TreeGrafter"/>
</dbReference>
<feature type="compositionally biased region" description="Basic and acidic residues" evidence="6">
    <location>
        <begin position="839"/>
        <end position="881"/>
    </location>
</feature>
<proteinExistence type="predicted"/>
<evidence type="ECO:0000313" key="11">
    <source>
        <dbReference type="Proteomes" id="UP001168821"/>
    </source>
</evidence>
<feature type="domain" description="WDHD1 first WD40" evidence="9">
    <location>
        <begin position="7"/>
        <end position="296"/>
    </location>
</feature>
<dbReference type="Gene3D" id="2.130.10.10">
    <property type="entry name" value="YVTN repeat-like/Quinoprotein amine dehydrogenase"/>
    <property type="match status" value="2"/>
</dbReference>
<evidence type="ECO:0000256" key="4">
    <source>
        <dbReference type="ARBA" id="ARBA00023242"/>
    </source>
</evidence>
<organism evidence="10 11">
    <name type="scientific">Zophobas morio</name>
    <dbReference type="NCBI Taxonomy" id="2755281"/>
    <lineage>
        <taxon>Eukaryota</taxon>
        <taxon>Metazoa</taxon>
        <taxon>Ecdysozoa</taxon>
        <taxon>Arthropoda</taxon>
        <taxon>Hexapoda</taxon>
        <taxon>Insecta</taxon>
        <taxon>Pterygota</taxon>
        <taxon>Neoptera</taxon>
        <taxon>Endopterygota</taxon>
        <taxon>Coleoptera</taxon>
        <taxon>Polyphaga</taxon>
        <taxon>Cucujiformia</taxon>
        <taxon>Tenebrionidae</taxon>
        <taxon>Zophobas</taxon>
    </lineage>
</organism>
<keyword evidence="11" id="KW-1185">Reference proteome</keyword>
<dbReference type="AlphaFoldDB" id="A0AA38M5M4"/>
<dbReference type="Pfam" id="PF20946">
    <property type="entry name" value="Ctf4_C"/>
    <property type="match status" value="1"/>
</dbReference>
<dbReference type="InterPro" id="IPR019775">
    <property type="entry name" value="WD40_repeat_CS"/>
</dbReference>
<evidence type="ECO:0000259" key="8">
    <source>
        <dbReference type="Pfam" id="PF20946"/>
    </source>
</evidence>
<dbReference type="InterPro" id="IPR022100">
    <property type="entry name" value="WDHD1/CFT4_beta-prop_2nd"/>
</dbReference>
<dbReference type="GO" id="GO:0003682">
    <property type="term" value="F:chromatin binding"/>
    <property type="evidence" value="ECO:0007669"/>
    <property type="project" value="TreeGrafter"/>
</dbReference>
<dbReference type="EMBL" id="JALNTZ010000008">
    <property type="protein sequence ID" value="KAJ3643914.1"/>
    <property type="molecule type" value="Genomic_DNA"/>
</dbReference>
<feature type="domain" description="WDHD1/CFT4 second beta-propeller" evidence="7">
    <location>
        <begin position="374"/>
        <end position="651"/>
    </location>
</feature>
<dbReference type="InterPro" id="IPR015943">
    <property type="entry name" value="WD40/YVTN_repeat-like_dom_sf"/>
</dbReference>
<reference evidence="10" key="1">
    <citation type="journal article" date="2023" name="G3 (Bethesda)">
        <title>Whole genome assemblies of Zophobas morio and Tenebrio molitor.</title>
        <authorList>
            <person name="Kaur S."/>
            <person name="Stinson S.A."/>
            <person name="diCenzo G.C."/>
        </authorList>
    </citation>
    <scope>NUCLEOTIDE SEQUENCE</scope>
    <source>
        <strain evidence="10">QUZm001</strain>
    </source>
</reference>
<dbReference type="PANTHER" id="PTHR19932:SF10">
    <property type="entry name" value="WD REPEAT AND HMG-BOX DNA-BINDING PROTEIN 1"/>
    <property type="match status" value="1"/>
</dbReference>
<dbReference type="InterPro" id="IPR057646">
    <property type="entry name" value="WD40_WDHD1_1st"/>
</dbReference>
<keyword evidence="2 5" id="KW-0853">WD repeat</keyword>
<dbReference type="Pfam" id="PF12341">
    <property type="entry name" value="Mcl1_mid"/>
    <property type="match status" value="1"/>
</dbReference>
<evidence type="ECO:0000313" key="10">
    <source>
        <dbReference type="EMBL" id="KAJ3643914.1"/>
    </source>
</evidence>
<dbReference type="PROSITE" id="PS00678">
    <property type="entry name" value="WD_REPEATS_1"/>
    <property type="match status" value="1"/>
</dbReference>
<dbReference type="InterPro" id="IPR036322">
    <property type="entry name" value="WD40_repeat_dom_sf"/>
</dbReference>
<name>A0AA38M5M4_9CUCU</name>
<accession>A0AA38M5M4</accession>
<dbReference type="InterPro" id="IPR001680">
    <property type="entry name" value="WD40_rpt"/>
</dbReference>
<feature type="domain" description="WDHD1/CFT4 helical bundle" evidence="8">
    <location>
        <begin position="673"/>
        <end position="739"/>
    </location>
</feature>
<evidence type="ECO:0000256" key="5">
    <source>
        <dbReference type="PROSITE-ProRule" id="PRU00221"/>
    </source>
</evidence>
<feature type="region of interest" description="Disordered" evidence="6">
    <location>
        <begin position="344"/>
        <end position="368"/>
    </location>
</feature>
<evidence type="ECO:0000256" key="2">
    <source>
        <dbReference type="ARBA" id="ARBA00022574"/>
    </source>
</evidence>
<protein>
    <recommendedName>
        <fullName evidence="12">WD repeat and HMG-box DNA-binding protein 1</fullName>
    </recommendedName>
</protein>
<sequence>MNHEPLRYAHDEGHTDACFSSDGSKFITCGADGDVRIWSTQEGTDPSHNCIGEWSLSVREKNGNLYLATSDNDVQILTFPGGERNGILDRFVAPINQISLSRDSEHIALAGEDMEAKLFDLAQSGNEGQIFDGLSGPCLSVAVTSRFLAASSGDGKLRVWDVGSKTLKTEIECFPKVNSFANAELLCRIDFSPDGSALAYPDKDTVVVLNTSDWSQSSTLNSTDVSNHYSIVQWSPCGQYLAATTTKGDIVIFHVSIRGVRKVSKHPNSTSICGLMWNPSGNGQIVYTDVEGQLGLASGCTEVKSTDDDVFTEHALDFGDIQIESDDDDNENAISVEKLKKEVMGEPEPELNFEESSAAPTPRPRTPEMPLQPSFMPSSTPEHLNPRYLCWNDVAIIRSYGCLADEDSGKSIEIEFHNSAFHNSMMLQNYQDYTMGCVSTAVVAVANAKQLTVIPLSASSKEWVLKIDDSLEEITLITASEKLVCLATNNYLVRICSVFGIQRGVLSIPGPPVCLSSHQDSLLVSYHSAPVRKSDQCINTKLIKFSGLTMESRDINAALGPESTLLWLGFTDLGTPAMMDSLGMLSLHPTNQNIWVPFCDTTRHLKSPSDGFFVTAIMESCQTIFGIKCRGSIYPGFTPKPTICELVLEPPFAEPETDKTQLEMNLFAWSNLEVRDLGKKFNESGLKAFALACKNGLDQRAVELMEILANPQLVSLATKYALKMNKRLIGEKLMELGSRLVGEAEDTSFVIGAATTPSVTRKFILSSKKTPRNREINETIVPATPDDSHVSESSINITNTTINESFSEEPKNPFSKNSKNEETSSNPLSLVNKYAGVDYESKENKAKNSDNEKRKQPDSTETEERKGKQRKLDRFMFSKRV</sequence>